<evidence type="ECO:0000313" key="3">
    <source>
        <dbReference type="EMBL" id="QEP39862.1"/>
    </source>
</evidence>
<reference evidence="3 5" key="2">
    <citation type="submission" date="2019-09" db="EMBL/GenBank/DDBJ databases">
        <title>Complete genome sequencing of four Arcobacter species reveals a diverse suite of mobile elements.</title>
        <authorList>
            <person name="Miller W.G."/>
            <person name="Yee E."/>
            <person name="Bono J.L."/>
        </authorList>
    </citation>
    <scope>NUCLEOTIDE SEQUENCE [LARGE SCALE GENOMIC DNA]</scope>
    <source>
        <strain evidence="3 5">CCUG 56899</strain>
    </source>
</reference>
<dbReference type="KEGG" id="apoc:APORC_0229"/>
<organism evidence="3 5">
    <name type="scientific">Arcobacter porcinus</name>
    <dbReference type="NCBI Taxonomy" id="1935204"/>
    <lineage>
        <taxon>Bacteria</taxon>
        <taxon>Pseudomonadati</taxon>
        <taxon>Campylobacterota</taxon>
        <taxon>Epsilonproteobacteria</taxon>
        <taxon>Campylobacterales</taxon>
        <taxon>Arcobacteraceae</taxon>
        <taxon>Arcobacter</taxon>
    </lineage>
</organism>
<keyword evidence="1" id="KW-0472">Membrane</keyword>
<dbReference type="Proteomes" id="UP000093159">
    <property type="component" value="Unassembled WGS sequence"/>
</dbReference>
<keyword evidence="4" id="KW-1185">Reference proteome</keyword>
<evidence type="ECO:0000313" key="2">
    <source>
        <dbReference type="EMBL" id="OCL91531.1"/>
    </source>
</evidence>
<dbReference type="RefSeq" id="WP_066176006.1">
    <property type="nucleotide sequence ID" value="NZ_CP036246.2"/>
</dbReference>
<dbReference type="Proteomes" id="UP000322644">
    <property type="component" value="Chromosome"/>
</dbReference>
<keyword evidence="1" id="KW-1133">Transmembrane helix</keyword>
<protein>
    <submittedName>
        <fullName evidence="3">Uncharacterized protein</fullName>
    </submittedName>
</protein>
<feature type="transmembrane region" description="Helical" evidence="1">
    <location>
        <begin position="14"/>
        <end position="35"/>
    </location>
</feature>
<evidence type="ECO:0000313" key="5">
    <source>
        <dbReference type="Proteomes" id="UP000322644"/>
    </source>
</evidence>
<reference evidence="2 4" key="1">
    <citation type="submission" date="2015-05" db="EMBL/GenBank/DDBJ databases">
        <authorList>
            <person name="Rovetto F."/>
            <person name="Cocolin L."/>
            <person name="Illeghems K."/>
            <person name="Van Nieuwerburgh F."/>
            <person name="Houf K."/>
        </authorList>
    </citation>
    <scope>NUCLEOTIDE SEQUENCE [LARGE SCALE GENOMIC DNA]</scope>
    <source>
        <strain evidence="2 4">117434</strain>
    </source>
</reference>
<evidence type="ECO:0000313" key="4">
    <source>
        <dbReference type="Proteomes" id="UP000093159"/>
    </source>
</evidence>
<dbReference type="AlphaFoldDB" id="A0A1C0AWR0"/>
<gene>
    <name evidence="2" type="ORF">AAX28_01271</name>
    <name evidence="3" type="ORF">APORC_0229</name>
</gene>
<sequence length="144" mass="17207">MIIAIKRKRKTKILIKKIIFFALFFAIIFIGFNFYEKFNLKQEQIRFDQELEIERNIERERLEKEQLEIHSIILSEAQRVVELIDQKNVEDIKIFKNKVVYILKPNTNISAIEIRYGAHALVKRSFKEMVVVVDLENILKGKIE</sequence>
<dbReference type="OrthoDB" id="5348848at2"/>
<name>A0A1C0AWR0_9BACT</name>
<dbReference type="EMBL" id="LDIR01000002">
    <property type="protein sequence ID" value="OCL91531.1"/>
    <property type="molecule type" value="Genomic_DNA"/>
</dbReference>
<evidence type="ECO:0000256" key="1">
    <source>
        <dbReference type="SAM" id="Phobius"/>
    </source>
</evidence>
<dbReference type="EMBL" id="CP036246">
    <property type="protein sequence ID" value="QEP39862.1"/>
    <property type="molecule type" value="Genomic_DNA"/>
</dbReference>
<reference evidence="3 5" key="3">
    <citation type="submission" date="2019-09" db="EMBL/GenBank/DDBJ databases">
        <title>Taxonomic note: a critical rebuttal of the proposed division of the genus Arcobacter into six genera, emended descriptions of Arcobacter anaerophilus and the genus Arcobacter, and an assessment of genus-level boundaries for Epsilonproteobacteria using in silico genomic comparator tools.</title>
        <authorList>
            <person name="On S.L.W."/>
            <person name="Miller W.G."/>
            <person name="Biggs P."/>
            <person name="Cornelius A."/>
            <person name="Vandamme P."/>
        </authorList>
    </citation>
    <scope>NUCLEOTIDE SEQUENCE [LARGE SCALE GENOMIC DNA]</scope>
    <source>
        <strain evidence="3 5">CCUG 56899</strain>
    </source>
</reference>
<proteinExistence type="predicted"/>
<keyword evidence="1" id="KW-0812">Transmembrane</keyword>
<accession>A0A1C0AWR0</accession>